<dbReference type="GO" id="GO:0003690">
    <property type="term" value="F:double-stranded DNA binding"/>
    <property type="evidence" value="ECO:0007669"/>
    <property type="project" value="TreeGrafter"/>
</dbReference>
<evidence type="ECO:0000259" key="2">
    <source>
        <dbReference type="Pfam" id="PF03731"/>
    </source>
</evidence>
<evidence type="ECO:0000256" key="1">
    <source>
        <dbReference type="SAM" id="MobiDB-lite"/>
    </source>
</evidence>
<protein>
    <recommendedName>
        <fullName evidence="2">Ku70/Ku80 N-terminal alpha/beta domain-containing protein</fullName>
    </recommendedName>
</protein>
<dbReference type="GO" id="GO:0042162">
    <property type="term" value="F:telomeric DNA binding"/>
    <property type="evidence" value="ECO:0007669"/>
    <property type="project" value="TreeGrafter"/>
</dbReference>
<gene>
    <name evidence="3" type="ORF">J1N35_002150</name>
</gene>
<evidence type="ECO:0000313" key="4">
    <source>
        <dbReference type="Proteomes" id="UP000828251"/>
    </source>
</evidence>
<feature type="domain" description="Ku70/Ku80 N-terminal alpha/beta" evidence="2">
    <location>
        <begin position="30"/>
        <end position="90"/>
    </location>
</feature>
<dbReference type="Pfam" id="PF03731">
    <property type="entry name" value="Ku_N"/>
    <property type="match status" value="1"/>
</dbReference>
<dbReference type="EMBL" id="JAIQCV010000001">
    <property type="protein sequence ID" value="KAH1130772.1"/>
    <property type="molecule type" value="Genomic_DNA"/>
</dbReference>
<dbReference type="Proteomes" id="UP000828251">
    <property type="component" value="Unassembled WGS sequence"/>
</dbReference>
<proteinExistence type="predicted"/>
<feature type="region of interest" description="Disordered" evidence="1">
    <location>
        <begin position="1"/>
        <end position="25"/>
    </location>
</feature>
<dbReference type="OrthoDB" id="1746771at2759"/>
<dbReference type="GO" id="GO:0043564">
    <property type="term" value="C:Ku70:Ku80 complex"/>
    <property type="evidence" value="ECO:0007669"/>
    <property type="project" value="TreeGrafter"/>
</dbReference>
<dbReference type="SUPFAM" id="SSF53300">
    <property type="entry name" value="vWA-like"/>
    <property type="match status" value="1"/>
</dbReference>
<dbReference type="InterPro" id="IPR036465">
    <property type="entry name" value="vWFA_dom_sf"/>
</dbReference>
<keyword evidence="4" id="KW-1185">Reference proteome</keyword>
<dbReference type="Gene3D" id="3.40.50.410">
    <property type="entry name" value="von Willebrand factor, type A domain"/>
    <property type="match status" value="1"/>
</dbReference>
<comment type="caution">
    <text evidence="3">The sequence shown here is derived from an EMBL/GenBank/DDBJ whole genome shotgun (WGS) entry which is preliminary data.</text>
</comment>
<evidence type="ECO:0000313" key="3">
    <source>
        <dbReference type="EMBL" id="KAH1130772.1"/>
    </source>
</evidence>
<dbReference type="GO" id="GO:0006303">
    <property type="term" value="P:double-strand break repair via nonhomologous end joining"/>
    <property type="evidence" value="ECO:0007669"/>
    <property type="project" value="TreeGrafter"/>
</dbReference>
<reference evidence="3 4" key="1">
    <citation type="journal article" date="2021" name="Plant Biotechnol. J.">
        <title>Multi-omics assisted identification of the key and species-specific regulatory components of drought-tolerant mechanisms in Gossypium stocksii.</title>
        <authorList>
            <person name="Yu D."/>
            <person name="Ke L."/>
            <person name="Zhang D."/>
            <person name="Wu Y."/>
            <person name="Sun Y."/>
            <person name="Mei J."/>
            <person name="Sun J."/>
            <person name="Sun Y."/>
        </authorList>
    </citation>
    <scope>NUCLEOTIDE SEQUENCE [LARGE SCALE GENOMIC DNA]</scope>
    <source>
        <strain evidence="4">cv. E1</strain>
        <tissue evidence="3">Leaf</tissue>
    </source>
</reference>
<sequence length="207" mass="23322">MDLDPEDVFKDEEDDPDNEFFQQSESSKEYVVYLVDASPKMLNTTCPGNDQKDETHFHTAVSCIAGSLKTQIISRSYDEVAICFFNTVRCNSSPLGMGFSEEMVVKVVQENGEGNTDSILETLLTYSALETTAPVQQNPDSGNCSSDYEWSLLNDFSDFDRCYSSATDDYEIMSPNSEEGRKLLHLAKMRYPEAEASVAMERCDWKI</sequence>
<dbReference type="AlphaFoldDB" id="A0A9D4AM36"/>
<organism evidence="3 4">
    <name type="scientific">Gossypium stocksii</name>
    <dbReference type="NCBI Taxonomy" id="47602"/>
    <lineage>
        <taxon>Eukaryota</taxon>
        <taxon>Viridiplantae</taxon>
        <taxon>Streptophyta</taxon>
        <taxon>Embryophyta</taxon>
        <taxon>Tracheophyta</taxon>
        <taxon>Spermatophyta</taxon>
        <taxon>Magnoliopsida</taxon>
        <taxon>eudicotyledons</taxon>
        <taxon>Gunneridae</taxon>
        <taxon>Pentapetalae</taxon>
        <taxon>rosids</taxon>
        <taxon>malvids</taxon>
        <taxon>Malvales</taxon>
        <taxon>Malvaceae</taxon>
        <taxon>Malvoideae</taxon>
        <taxon>Gossypium</taxon>
    </lineage>
</organism>
<dbReference type="InterPro" id="IPR005161">
    <property type="entry name" value="Ku_N"/>
</dbReference>
<accession>A0A9D4AM36</accession>
<feature type="compositionally biased region" description="Acidic residues" evidence="1">
    <location>
        <begin position="1"/>
        <end position="18"/>
    </location>
</feature>
<name>A0A9D4AM36_9ROSI</name>
<dbReference type="GO" id="GO:0000723">
    <property type="term" value="P:telomere maintenance"/>
    <property type="evidence" value="ECO:0007669"/>
    <property type="project" value="TreeGrafter"/>
</dbReference>
<dbReference type="PANTHER" id="PTHR12604">
    <property type="entry name" value="KU AUTOANTIGEN DNA HELICASE"/>
    <property type="match status" value="1"/>
</dbReference>
<dbReference type="PANTHER" id="PTHR12604:SF2">
    <property type="entry name" value="X-RAY REPAIR CROSS-COMPLEMENTING PROTEIN 6"/>
    <property type="match status" value="1"/>
</dbReference>